<keyword evidence="2" id="KW-0031">Aminopeptidase</keyword>
<gene>
    <name evidence="6" type="ORF">JKP88DRAFT_354327</name>
</gene>
<keyword evidence="4" id="KW-0378">Hydrolase</keyword>
<dbReference type="InterPro" id="IPR048816">
    <property type="entry name" value="Peptidase_M17_N_1"/>
</dbReference>
<reference evidence="6" key="1">
    <citation type="submission" date="2021-02" db="EMBL/GenBank/DDBJ databases">
        <title>First Annotated Genome of the Yellow-green Alga Tribonema minus.</title>
        <authorList>
            <person name="Mahan K.M."/>
        </authorList>
    </citation>
    <scope>NUCLEOTIDE SEQUENCE</scope>
    <source>
        <strain evidence="6">UTEX B ZZ1240</strain>
    </source>
</reference>
<dbReference type="Proteomes" id="UP000664859">
    <property type="component" value="Unassembled WGS sequence"/>
</dbReference>
<feature type="domain" description="Cytosol aminopeptidase" evidence="5">
    <location>
        <begin position="344"/>
        <end position="351"/>
    </location>
</feature>
<dbReference type="Pfam" id="PF21337">
    <property type="entry name" value="Peptidase_M17_N_1"/>
    <property type="match status" value="1"/>
</dbReference>
<organism evidence="6 7">
    <name type="scientific">Tribonema minus</name>
    <dbReference type="NCBI Taxonomy" id="303371"/>
    <lineage>
        <taxon>Eukaryota</taxon>
        <taxon>Sar</taxon>
        <taxon>Stramenopiles</taxon>
        <taxon>Ochrophyta</taxon>
        <taxon>PX clade</taxon>
        <taxon>Xanthophyceae</taxon>
        <taxon>Tribonematales</taxon>
        <taxon>Tribonemataceae</taxon>
        <taxon>Tribonema</taxon>
    </lineage>
</organism>
<evidence type="ECO:0000313" key="7">
    <source>
        <dbReference type="Proteomes" id="UP000664859"/>
    </source>
</evidence>
<evidence type="ECO:0000256" key="4">
    <source>
        <dbReference type="ARBA" id="ARBA00022801"/>
    </source>
</evidence>
<dbReference type="GO" id="GO:0005737">
    <property type="term" value="C:cytoplasm"/>
    <property type="evidence" value="ECO:0007669"/>
    <property type="project" value="InterPro"/>
</dbReference>
<dbReference type="GO" id="GO:0006508">
    <property type="term" value="P:proteolysis"/>
    <property type="evidence" value="ECO:0007669"/>
    <property type="project" value="UniProtKB-KW"/>
</dbReference>
<keyword evidence="3" id="KW-0645">Protease</keyword>
<dbReference type="Pfam" id="PF00883">
    <property type="entry name" value="Peptidase_M17"/>
    <property type="match status" value="1"/>
</dbReference>
<dbReference type="PRINTS" id="PR00481">
    <property type="entry name" value="LAMNOPPTDASE"/>
</dbReference>
<dbReference type="PROSITE" id="PS00631">
    <property type="entry name" value="CYTOSOL_AP"/>
    <property type="match status" value="1"/>
</dbReference>
<dbReference type="GO" id="GO:0030145">
    <property type="term" value="F:manganese ion binding"/>
    <property type="evidence" value="ECO:0007669"/>
    <property type="project" value="InterPro"/>
</dbReference>
<accession>A0A835Z391</accession>
<dbReference type="GO" id="GO:0070006">
    <property type="term" value="F:metalloaminopeptidase activity"/>
    <property type="evidence" value="ECO:0007669"/>
    <property type="project" value="InterPro"/>
</dbReference>
<comment type="caution">
    <text evidence="6">The sequence shown here is derived from an EMBL/GenBank/DDBJ whole genome shotgun (WGS) entry which is preliminary data.</text>
</comment>
<dbReference type="Gene3D" id="3.40.630.10">
    <property type="entry name" value="Zn peptidases"/>
    <property type="match status" value="1"/>
</dbReference>
<feature type="non-terminal residue" evidence="6">
    <location>
        <position position="1"/>
    </location>
</feature>
<name>A0A835Z391_9STRA</name>
<evidence type="ECO:0000256" key="2">
    <source>
        <dbReference type="ARBA" id="ARBA00022438"/>
    </source>
</evidence>
<dbReference type="EMBL" id="JAFCMP010000148">
    <property type="protein sequence ID" value="KAG5184837.1"/>
    <property type="molecule type" value="Genomic_DNA"/>
</dbReference>
<dbReference type="InterPro" id="IPR011356">
    <property type="entry name" value="Leucine_aapep/pepB"/>
</dbReference>
<protein>
    <recommendedName>
        <fullName evidence="5">Cytosol aminopeptidase domain-containing protein</fullName>
    </recommendedName>
</protein>
<evidence type="ECO:0000256" key="1">
    <source>
        <dbReference type="ARBA" id="ARBA00009528"/>
    </source>
</evidence>
<comment type="similarity">
    <text evidence="1">Belongs to the peptidase M17 family.</text>
</comment>
<evidence type="ECO:0000313" key="6">
    <source>
        <dbReference type="EMBL" id="KAG5184837.1"/>
    </source>
</evidence>
<sequence>MVSPPDTAGSYNFATEATRFKKFFTEDPTNATTKDDFAAWFGAQPAAAQRWFKASGHDSHKSGRAFLVPALGDEDGVGLSTAAFCLEEEPSSPFSLCSLVDALPVGKYKFVSPTGGPLQHPDAAALSWAFSVYSLDRYKAKGKGDGAKRARRVLVWPQGCERDAVASSAASTYLVRDLISTPAEDCGPQHLEAVATDLAKQFGGQLRAQHVKLAPVVVKGDDLLEDNYKMIHAVGRAAGEGREPRLLDLTWGDPAKPRLTLVGKGVCFDTGGLDIKPSANMLTMKKDMGGAAQVLGLARMIMAGVAPVRLRVLVAAVENSIAGNAFRPGDVLTARNGKTTEIGNTDAEGRLVLADCLVEASADDPDLIIDCATLTGAARVALGTDVPVLFCNNNA</sequence>
<dbReference type="SUPFAM" id="SSF53187">
    <property type="entry name" value="Zn-dependent exopeptidases"/>
    <property type="match status" value="1"/>
</dbReference>
<evidence type="ECO:0000259" key="5">
    <source>
        <dbReference type="PROSITE" id="PS00631"/>
    </source>
</evidence>
<dbReference type="InterPro" id="IPR043472">
    <property type="entry name" value="Macro_dom-like"/>
</dbReference>
<dbReference type="Gene3D" id="3.40.220.10">
    <property type="entry name" value="Leucine Aminopeptidase, subunit E, domain 1"/>
    <property type="match status" value="1"/>
</dbReference>
<keyword evidence="7" id="KW-1185">Reference proteome</keyword>
<proteinExistence type="inferred from homology"/>
<dbReference type="OrthoDB" id="412814at2759"/>
<dbReference type="AlphaFoldDB" id="A0A835Z391"/>
<dbReference type="PANTHER" id="PTHR11963">
    <property type="entry name" value="LEUCINE AMINOPEPTIDASE-RELATED"/>
    <property type="match status" value="1"/>
</dbReference>
<evidence type="ECO:0000256" key="3">
    <source>
        <dbReference type="ARBA" id="ARBA00022670"/>
    </source>
</evidence>
<dbReference type="InterPro" id="IPR000819">
    <property type="entry name" value="Peptidase_M17_C"/>
</dbReference>
<dbReference type="CDD" id="cd00433">
    <property type="entry name" value="Peptidase_M17"/>
    <property type="match status" value="1"/>
</dbReference>
<dbReference type="PANTHER" id="PTHR11963:SF20">
    <property type="entry name" value="PEPTIDASE B"/>
    <property type="match status" value="1"/>
</dbReference>